<organism evidence="1 2">
    <name type="scientific">Ideonella aquatica</name>
    <dbReference type="NCBI Taxonomy" id="2824119"/>
    <lineage>
        <taxon>Bacteria</taxon>
        <taxon>Pseudomonadati</taxon>
        <taxon>Pseudomonadota</taxon>
        <taxon>Betaproteobacteria</taxon>
        <taxon>Burkholderiales</taxon>
        <taxon>Sphaerotilaceae</taxon>
        <taxon>Ideonella</taxon>
    </lineage>
</organism>
<sequence length="86" mass="9477">MPPIKTPELRHLVAAKGVKVFTASEIEPGRYRLVVQFAQRNHLLTGARGAPREWASLDSVAAYMRRLGATEVTVAMLWPQPPAARA</sequence>
<dbReference type="Proteomes" id="UP000678374">
    <property type="component" value="Unassembled WGS sequence"/>
</dbReference>
<gene>
    <name evidence="1" type="ORF">KAK06_15915</name>
</gene>
<name>A0A940YM63_9BURK</name>
<evidence type="ECO:0000313" key="1">
    <source>
        <dbReference type="EMBL" id="MBQ0960439.1"/>
    </source>
</evidence>
<protein>
    <submittedName>
        <fullName evidence="1">Uncharacterized protein</fullName>
    </submittedName>
</protein>
<proteinExistence type="predicted"/>
<comment type="caution">
    <text evidence="1">The sequence shown here is derived from an EMBL/GenBank/DDBJ whole genome shotgun (WGS) entry which is preliminary data.</text>
</comment>
<dbReference type="EMBL" id="JAGQDE010000014">
    <property type="protein sequence ID" value="MBQ0960439.1"/>
    <property type="molecule type" value="Genomic_DNA"/>
</dbReference>
<reference evidence="1" key="1">
    <citation type="submission" date="2021-04" db="EMBL/GenBank/DDBJ databases">
        <title>The genome sequence of Ideonella sp. 4Y11.</title>
        <authorList>
            <person name="Liu Y."/>
        </authorList>
    </citation>
    <scope>NUCLEOTIDE SEQUENCE</scope>
    <source>
        <strain evidence="1">4Y11</strain>
    </source>
</reference>
<accession>A0A940YM63</accession>
<evidence type="ECO:0000313" key="2">
    <source>
        <dbReference type="Proteomes" id="UP000678374"/>
    </source>
</evidence>
<dbReference type="AlphaFoldDB" id="A0A940YM63"/>
<keyword evidence="2" id="KW-1185">Reference proteome</keyword>
<dbReference type="RefSeq" id="WP_210803109.1">
    <property type="nucleotide sequence ID" value="NZ_JAGQDE010000014.1"/>
</dbReference>